<dbReference type="InterPro" id="IPR047196">
    <property type="entry name" value="YidC_ALB_C"/>
</dbReference>
<keyword evidence="7 13" id="KW-0653">Protein transport</keyword>
<feature type="transmembrane region" description="Helical" evidence="13">
    <location>
        <begin position="340"/>
        <end position="360"/>
    </location>
</feature>
<dbReference type="Pfam" id="PF02096">
    <property type="entry name" value="60KD_IMP"/>
    <property type="match status" value="1"/>
</dbReference>
<evidence type="ECO:0000256" key="2">
    <source>
        <dbReference type="ARBA" id="ARBA00010527"/>
    </source>
</evidence>
<evidence type="ECO:0000256" key="5">
    <source>
        <dbReference type="ARBA" id="ARBA00022475"/>
    </source>
</evidence>
<feature type="domain" description="Membrane insertase YidC/Oxa/ALB C-terminal" evidence="15">
    <location>
        <begin position="369"/>
        <end position="568"/>
    </location>
</feature>
<name>A0A1H2YU17_9FLAO</name>
<dbReference type="CDD" id="cd20070">
    <property type="entry name" value="5TM_YidC_Alb3"/>
    <property type="match status" value="1"/>
</dbReference>
<feature type="transmembrane region" description="Helical" evidence="13">
    <location>
        <begin position="366"/>
        <end position="384"/>
    </location>
</feature>
<feature type="transmembrane region" description="Helical" evidence="13">
    <location>
        <begin position="529"/>
        <end position="546"/>
    </location>
</feature>
<dbReference type="GeneID" id="85016056"/>
<dbReference type="NCBIfam" id="NF002356">
    <property type="entry name" value="PRK01318.2-3"/>
    <property type="match status" value="1"/>
</dbReference>
<dbReference type="Pfam" id="PF14849">
    <property type="entry name" value="YidC_periplas"/>
    <property type="match status" value="1"/>
</dbReference>
<evidence type="ECO:0000256" key="1">
    <source>
        <dbReference type="ARBA" id="ARBA00004429"/>
    </source>
</evidence>
<evidence type="ECO:0000256" key="13">
    <source>
        <dbReference type="HAMAP-Rule" id="MF_01810"/>
    </source>
</evidence>
<feature type="transmembrane region" description="Helical" evidence="13">
    <location>
        <begin position="552"/>
        <end position="571"/>
    </location>
</feature>
<dbReference type="GO" id="GO:0015031">
    <property type="term" value="P:protein transport"/>
    <property type="evidence" value="ECO:0007669"/>
    <property type="project" value="UniProtKB-KW"/>
</dbReference>
<dbReference type="HAMAP" id="MF_01810">
    <property type="entry name" value="YidC_type1"/>
    <property type="match status" value="1"/>
</dbReference>
<dbReference type="PANTHER" id="PTHR12428:SF65">
    <property type="entry name" value="CYTOCHROME C OXIDASE ASSEMBLY PROTEIN COX18, MITOCHONDRIAL"/>
    <property type="match status" value="1"/>
</dbReference>
<dbReference type="GO" id="GO:0032977">
    <property type="term" value="F:membrane insertase activity"/>
    <property type="evidence" value="ECO:0007669"/>
    <property type="project" value="InterPro"/>
</dbReference>
<keyword evidence="5 13" id="KW-1003">Cell membrane</keyword>
<dbReference type="Proteomes" id="UP000182771">
    <property type="component" value="Unassembled WGS sequence"/>
</dbReference>
<accession>A0A1H2YU17</accession>
<comment type="caution">
    <text evidence="17">The sequence shown here is derived from an EMBL/GenBank/DDBJ whole genome shotgun (WGS) entry which is preliminary data.</text>
</comment>
<comment type="similarity">
    <text evidence="2 13">Belongs to the OXA1/ALB3/YidC family. Type 1 subfamily.</text>
</comment>
<dbReference type="RefSeq" id="WP_016421099.1">
    <property type="nucleotide sequence ID" value="NZ_FNND01000008.1"/>
</dbReference>
<dbReference type="NCBIfam" id="TIGR03592">
    <property type="entry name" value="yidC_oxa1_cterm"/>
    <property type="match status" value="1"/>
</dbReference>
<dbReference type="AlphaFoldDB" id="A0A1H2YU17"/>
<evidence type="ECO:0000259" key="15">
    <source>
        <dbReference type="Pfam" id="PF02096"/>
    </source>
</evidence>
<dbReference type="CDD" id="cd19961">
    <property type="entry name" value="EcYidC-like_peri"/>
    <property type="match status" value="1"/>
</dbReference>
<reference evidence="17 18" key="1">
    <citation type="submission" date="2016-10" db="EMBL/GenBank/DDBJ databases">
        <authorList>
            <person name="Varghese N."/>
            <person name="Submissions S."/>
        </authorList>
    </citation>
    <scope>NUCLEOTIDE SEQUENCE [LARGE SCALE GENOMIC DNA]</scope>
    <source>
        <strain evidence="17 18">DSM 11449</strain>
    </source>
</reference>
<dbReference type="InterPro" id="IPR019998">
    <property type="entry name" value="Membr_insert_YidC"/>
</dbReference>
<dbReference type="InterPro" id="IPR028053">
    <property type="entry name" value="Membr_insert_YidC_N"/>
</dbReference>
<feature type="transmembrane region" description="Helical" evidence="13">
    <location>
        <begin position="483"/>
        <end position="508"/>
    </location>
</feature>
<evidence type="ECO:0000256" key="3">
    <source>
        <dbReference type="ARBA" id="ARBA00015325"/>
    </source>
</evidence>
<comment type="subunit">
    <text evidence="13">Interacts with the Sec translocase complex via SecD. Specifically interacts with transmembrane segments of nascent integral membrane proteins during membrane integration.</text>
</comment>
<evidence type="ECO:0000256" key="12">
    <source>
        <dbReference type="ARBA" id="ARBA00033342"/>
    </source>
</evidence>
<organism evidence="17 18">
    <name type="scientific">Capnocytophaga granulosa</name>
    <dbReference type="NCBI Taxonomy" id="45242"/>
    <lineage>
        <taxon>Bacteria</taxon>
        <taxon>Pseudomonadati</taxon>
        <taxon>Bacteroidota</taxon>
        <taxon>Flavobacteriia</taxon>
        <taxon>Flavobacteriales</taxon>
        <taxon>Flavobacteriaceae</taxon>
        <taxon>Capnocytophaga</taxon>
    </lineage>
</organism>
<dbReference type="EMBL" id="FNND01000008">
    <property type="protein sequence ID" value="SDX08537.1"/>
    <property type="molecule type" value="Genomic_DNA"/>
</dbReference>
<evidence type="ECO:0000259" key="16">
    <source>
        <dbReference type="Pfam" id="PF14849"/>
    </source>
</evidence>
<dbReference type="InterPro" id="IPR001708">
    <property type="entry name" value="YidC/ALB3/OXA1/COX18"/>
</dbReference>
<dbReference type="NCBIfam" id="NF002359">
    <property type="entry name" value="PRK01318.2-6"/>
    <property type="match status" value="1"/>
</dbReference>
<keyword evidence="18" id="KW-1185">Reference proteome</keyword>
<evidence type="ECO:0000256" key="11">
    <source>
        <dbReference type="ARBA" id="ARBA00033245"/>
    </source>
</evidence>
<evidence type="ECO:0000313" key="18">
    <source>
        <dbReference type="Proteomes" id="UP000182771"/>
    </source>
</evidence>
<keyword evidence="10 13" id="KW-0143">Chaperone</keyword>
<dbReference type="GO" id="GO:0005886">
    <property type="term" value="C:plasma membrane"/>
    <property type="evidence" value="ECO:0007669"/>
    <property type="project" value="UniProtKB-SubCell"/>
</dbReference>
<comment type="subcellular location">
    <subcellularLocation>
        <location evidence="1">Cell inner membrane</location>
        <topology evidence="1">Multi-pass membrane protein</topology>
    </subcellularLocation>
    <subcellularLocation>
        <location evidence="13">Cell membrane</location>
        <topology evidence="13">Multi-pass membrane protein</topology>
    </subcellularLocation>
</comment>
<evidence type="ECO:0000256" key="6">
    <source>
        <dbReference type="ARBA" id="ARBA00022692"/>
    </source>
</evidence>
<dbReference type="PRINTS" id="PR00701">
    <property type="entry name" value="60KDINNERMP"/>
</dbReference>
<dbReference type="InterPro" id="IPR028055">
    <property type="entry name" value="YidC/Oxa/ALB_C"/>
</dbReference>
<sequence>MEEKRSNLTSMIGMMLMAIVLLFFFYRNQPTQEQPKNNTTENTQPQQPNNTTVPATTIPTDSVGLSKYKETLGAFAYSATLPSAKEGAVTELENSLLKLQVSNKGGQITSLQVKNQKTYNGQPVELIKDKNASFSLELSTADNRTLRTEDLFFEPSLSGNVLSMKLRVSATQYLEYVYTLRPDEYFLDMTVRSVGLSSVLNTSKAPELTWKLKARRMEKSVTYEDRYVQAVVQYEDNRNDKLSAGGEDSEEFKQVKWVDFKQHLFSSFLISDKAFASGKFSSKNLASSEGDNVQYTKNFAAVFPLEYTSGELNEALHFFYGPSDYHIFKKYDKQYSLTKAIPLGWGIFGWINKWFVIPVFDLLSSYMSMGLAIIVLTIIVRILLSPIQYKSYLSQAKMKVLRPEIEEINEKYKGQDNAMKRQQETMALYSKAGVNPLSGCIPALLQMPVFFALFSFFPTAFVLRQKAFLWANDLSSYDSIAQLPFSIPFYGNHVSLFPILASVTMLIYMLMTTGQMQQPQQEGMPNMKFMMYISPVMMLFFFNNYASGLSLYYFISNLITIFIMLAIKYWIIDEKRIHAKIQENKQKPRKEGKFQRKFREMMEQAEAQQRAQQNNKKK</sequence>
<keyword evidence="4 13" id="KW-0813">Transport</keyword>
<protein>
    <recommendedName>
        <fullName evidence="3 13">Membrane protein insertase YidC</fullName>
    </recommendedName>
    <alternativeName>
        <fullName evidence="12 13">Foldase YidC</fullName>
    </alternativeName>
    <alternativeName>
        <fullName evidence="11 13">Membrane integrase YidC</fullName>
    </alternativeName>
    <alternativeName>
        <fullName evidence="13">Membrane protein YidC</fullName>
    </alternativeName>
</protein>
<feature type="transmembrane region" description="Helical" evidence="13">
    <location>
        <begin position="443"/>
        <end position="463"/>
    </location>
</feature>
<dbReference type="GO" id="GO:0051205">
    <property type="term" value="P:protein insertion into membrane"/>
    <property type="evidence" value="ECO:0007669"/>
    <property type="project" value="TreeGrafter"/>
</dbReference>
<evidence type="ECO:0000313" key="17">
    <source>
        <dbReference type="EMBL" id="SDX08537.1"/>
    </source>
</evidence>
<feature type="domain" description="Membrane insertase YidC N-terminal" evidence="16">
    <location>
        <begin position="92"/>
        <end position="356"/>
    </location>
</feature>
<dbReference type="InterPro" id="IPR038221">
    <property type="entry name" value="YidC_periplasmic_sf"/>
</dbReference>
<proteinExistence type="inferred from homology"/>
<evidence type="ECO:0000256" key="7">
    <source>
        <dbReference type="ARBA" id="ARBA00022927"/>
    </source>
</evidence>
<evidence type="ECO:0000256" key="10">
    <source>
        <dbReference type="ARBA" id="ARBA00023186"/>
    </source>
</evidence>
<feature type="transmembrane region" description="Helical" evidence="13">
    <location>
        <begin position="6"/>
        <end position="26"/>
    </location>
</feature>
<dbReference type="PANTHER" id="PTHR12428">
    <property type="entry name" value="OXA1"/>
    <property type="match status" value="1"/>
</dbReference>
<evidence type="ECO:0000256" key="8">
    <source>
        <dbReference type="ARBA" id="ARBA00022989"/>
    </source>
</evidence>
<evidence type="ECO:0000256" key="4">
    <source>
        <dbReference type="ARBA" id="ARBA00022448"/>
    </source>
</evidence>
<dbReference type="OrthoDB" id="9780552at2"/>
<evidence type="ECO:0000256" key="14">
    <source>
        <dbReference type="SAM" id="MobiDB-lite"/>
    </source>
</evidence>
<evidence type="ECO:0000256" key="9">
    <source>
        <dbReference type="ARBA" id="ARBA00023136"/>
    </source>
</evidence>
<comment type="function">
    <text evidence="13">Required for the insertion and/or proper folding and/or complex formation of integral membrane proteins into the membrane. Involved in integration of membrane proteins that insert both dependently and independently of the Sec translocase complex, as well as at least some lipoproteins. Aids folding of multispanning membrane proteins.</text>
</comment>
<gene>
    <name evidence="13" type="primary">yidC</name>
    <name evidence="17" type="ORF">SAMN05444420_10816</name>
</gene>
<dbReference type="NCBIfam" id="TIGR03593">
    <property type="entry name" value="yidC_nterm"/>
    <property type="match status" value="1"/>
</dbReference>
<dbReference type="Gene3D" id="2.70.98.90">
    <property type="match status" value="1"/>
</dbReference>
<feature type="region of interest" description="Disordered" evidence="14">
    <location>
        <begin position="32"/>
        <end position="57"/>
    </location>
</feature>
<keyword evidence="6 13" id="KW-0812">Transmembrane</keyword>
<keyword evidence="8 13" id="KW-1133">Transmembrane helix</keyword>
<keyword evidence="9 13" id="KW-0472">Membrane</keyword>